<accession>A0A432XRZ4</accession>
<keyword evidence="2" id="KW-1185">Reference proteome</keyword>
<dbReference type="RefSeq" id="WP_110575581.1">
    <property type="nucleotide sequence ID" value="NZ_PIPV01000010.1"/>
</dbReference>
<gene>
    <name evidence="1" type="ORF">CWE25_11045</name>
</gene>
<protein>
    <submittedName>
        <fullName evidence="1">Uncharacterized protein</fullName>
    </submittedName>
</protein>
<comment type="caution">
    <text evidence="1">The sequence shown here is derived from an EMBL/GenBank/DDBJ whole genome shotgun (WGS) entry which is preliminary data.</text>
</comment>
<proteinExistence type="predicted"/>
<reference evidence="2" key="1">
    <citation type="journal article" date="2018" name="Front. Microbiol.">
        <title>Genome-Based Analysis Reveals the Taxonomy and Diversity of the Family Idiomarinaceae.</title>
        <authorList>
            <person name="Liu Y."/>
            <person name="Lai Q."/>
            <person name="Shao Z."/>
        </authorList>
    </citation>
    <scope>NUCLEOTIDE SEQUENCE [LARGE SCALE GENOMIC DNA]</scope>
    <source>
        <strain evidence="2">F23</strain>
    </source>
</reference>
<dbReference type="Proteomes" id="UP000287330">
    <property type="component" value="Unassembled WGS sequence"/>
</dbReference>
<name>A0A432XRZ4_9GAMM</name>
<dbReference type="EMBL" id="PIPV01000010">
    <property type="protein sequence ID" value="RUO51460.1"/>
    <property type="molecule type" value="Genomic_DNA"/>
</dbReference>
<organism evidence="1 2">
    <name type="scientific">Idiomarina fontislapidosi</name>
    <dbReference type="NCBI Taxonomy" id="263723"/>
    <lineage>
        <taxon>Bacteria</taxon>
        <taxon>Pseudomonadati</taxon>
        <taxon>Pseudomonadota</taxon>
        <taxon>Gammaproteobacteria</taxon>
        <taxon>Alteromonadales</taxon>
        <taxon>Idiomarinaceae</taxon>
        <taxon>Idiomarina</taxon>
    </lineage>
</organism>
<sequence length="243" mass="27315">MTADKADKSVYANLLKKITDGTVEPYICMIALTLETVGKKERLEHRANYSLDLQFSDISTNTSKVEMRVAVGPEESSRPTMTEPLSRKFELAYKLGFKVLAMTNFGTPRVRDVPESAIVIPDDYWEYAERLSECSDFIESLECGRYNYNLLVKKLGLRIPVFKLEKFISTKDKKAFSNAVAEWADGDSLAAHYAYNNDYFCTNDQGKSAGTKSVFHRDNIGLLSDKFAIRVVTANELSSLLGN</sequence>
<evidence type="ECO:0000313" key="1">
    <source>
        <dbReference type="EMBL" id="RUO51460.1"/>
    </source>
</evidence>
<evidence type="ECO:0000313" key="2">
    <source>
        <dbReference type="Proteomes" id="UP000287330"/>
    </source>
</evidence>
<dbReference type="AlphaFoldDB" id="A0A432XRZ4"/>
<dbReference type="OrthoDB" id="1550836at2"/>